<dbReference type="HOGENOM" id="CLU_2090162_0_0_1"/>
<protein>
    <submittedName>
        <fullName evidence="1">Uncharacterized protein</fullName>
    </submittedName>
</protein>
<reference evidence="2" key="1">
    <citation type="journal article" date="2002" name="Science">
        <title>The draft genome of Ciona intestinalis: insights into chordate and vertebrate origins.</title>
        <authorList>
            <person name="Dehal P."/>
            <person name="Satou Y."/>
            <person name="Campbell R.K."/>
            <person name="Chapman J."/>
            <person name="Degnan B."/>
            <person name="De Tomaso A."/>
            <person name="Davidson B."/>
            <person name="Di Gregorio A."/>
            <person name="Gelpke M."/>
            <person name="Goodstein D.M."/>
            <person name="Harafuji N."/>
            <person name="Hastings K.E."/>
            <person name="Ho I."/>
            <person name="Hotta K."/>
            <person name="Huang W."/>
            <person name="Kawashima T."/>
            <person name="Lemaire P."/>
            <person name="Martinez D."/>
            <person name="Meinertzhagen I.A."/>
            <person name="Necula S."/>
            <person name="Nonaka M."/>
            <person name="Putnam N."/>
            <person name="Rash S."/>
            <person name="Saiga H."/>
            <person name="Satake M."/>
            <person name="Terry A."/>
            <person name="Yamada L."/>
            <person name="Wang H.G."/>
            <person name="Awazu S."/>
            <person name="Azumi K."/>
            <person name="Boore J."/>
            <person name="Branno M."/>
            <person name="Chin-Bow S."/>
            <person name="DeSantis R."/>
            <person name="Doyle S."/>
            <person name="Francino P."/>
            <person name="Keys D.N."/>
            <person name="Haga S."/>
            <person name="Hayashi H."/>
            <person name="Hino K."/>
            <person name="Imai K.S."/>
            <person name="Inaba K."/>
            <person name="Kano S."/>
            <person name="Kobayashi K."/>
            <person name="Kobayashi M."/>
            <person name="Lee B.I."/>
            <person name="Makabe K.W."/>
            <person name="Manohar C."/>
            <person name="Matassi G."/>
            <person name="Medina M."/>
            <person name="Mochizuki Y."/>
            <person name="Mount S."/>
            <person name="Morishita T."/>
            <person name="Miura S."/>
            <person name="Nakayama A."/>
            <person name="Nishizaka S."/>
            <person name="Nomoto H."/>
            <person name="Ohta F."/>
            <person name="Oishi K."/>
            <person name="Rigoutsos I."/>
            <person name="Sano M."/>
            <person name="Sasaki A."/>
            <person name="Sasakura Y."/>
            <person name="Shoguchi E."/>
            <person name="Shin-i T."/>
            <person name="Spagnuolo A."/>
            <person name="Stainier D."/>
            <person name="Suzuki M.M."/>
            <person name="Tassy O."/>
            <person name="Takatori N."/>
            <person name="Tokuoka M."/>
            <person name="Yagi K."/>
            <person name="Yoshizaki F."/>
            <person name="Wada S."/>
            <person name="Zhang C."/>
            <person name="Hyatt P.D."/>
            <person name="Larimer F."/>
            <person name="Detter C."/>
            <person name="Doggett N."/>
            <person name="Glavina T."/>
            <person name="Hawkins T."/>
            <person name="Richardson P."/>
            <person name="Lucas S."/>
            <person name="Kohara Y."/>
            <person name="Levine M."/>
            <person name="Satoh N."/>
            <person name="Rokhsar D.S."/>
        </authorList>
    </citation>
    <scope>NUCLEOTIDE SEQUENCE [LARGE SCALE GENOMIC DNA]</scope>
</reference>
<evidence type="ECO:0000313" key="1">
    <source>
        <dbReference type="Ensembl" id="ENSCINP00000030958.1"/>
    </source>
</evidence>
<proteinExistence type="predicted"/>
<organism evidence="1 2">
    <name type="scientific">Ciona intestinalis</name>
    <name type="common">Transparent sea squirt</name>
    <name type="synonym">Ascidia intestinalis</name>
    <dbReference type="NCBI Taxonomy" id="7719"/>
    <lineage>
        <taxon>Eukaryota</taxon>
        <taxon>Metazoa</taxon>
        <taxon>Chordata</taxon>
        <taxon>Tunicata</taxon>
        <taxon>Ascidiacea</taxon>
        <taxon>Phlebobranchia</taxon>
        <taxon>Cionidae</taxon>
        <taxon>Ciona</taxon>
    </lineage>
</organism>
<name>H2XMS5_CIOIN</name>
<dbReference type="InParanoid" id="H2XMS5"/>
<dbReference type="Ensembl" id="ENSCINT00000031386.1">
    <property type="protein sequence ID" value="ENSCINP00000030958.1"/>
    <property type="gene ID" value="ENSCING00000021640.1"/>
</dbReference>
<dbReference type="Proteomes" id="UP000008144">
    <property type="component" value="Unassembled WGS sequence"/>
</dbReference>
<reference evidence="1" key="3">
    <citation type="submission" date="2025-09" db="UniProtKB">
        <authorList>
            <consortium name="Ensembl"/>
        </authorList>
    </citation>
    <scope>IDENTIFICATION</scope>
</reference>
<sequence length="117" mass="12505">MFVSSATSLSSSTVVVSVTSLFAESSVIATGISLSSSLSFNDGIRGAVMRNFPASFKVDVNSSAFTLSGNTMDRWYSLREYDKQPSFSSFDSFFASTTTFCPIVFTLTSLGSNPVKS</sequence>
<keyword evidence="2" id="KW-1185">Reference proteome</keyword>
<dbReference type="AlphaFoldDB" id="H2XMS5"/>
<reference evidence="1" key="2">
    <citation type="submission" date="2025-08" db="UniProtKB">
        <authorList>
            <consortium name="Ensembl"/>
        </authorList>
    </citation>
    <scope>IDENTIFICATION</scope>
</reference>
<evidence type="ECO:0000313" key="2">
    <source>
        <dbReference type="Proteomes" id="UP000008144"/>
    </source>
</evidence>
<accession>H2XMS5</accession>